<name>A0A1Y2HW50_9FUNG</name>
<reference evidence="2 3" key="1">
    <citation type="submission" date="2016-07" db="EMBL/GenBank/DDBJ databases">
        <title>Pervasive Adenine N6-methylation of Active Genes in Fungi.</title>
        <authorList>
            <consortium name="DOE Joint Genome Institute"/>
            <person name="Mondo S.J."/>
            <person name="Dannebaum R.O."/>
            <person name="Kuo R.C."/>
            <person name="Labutti K."/>
            <person name="Haridas S."/>
            <person name="Kuo A."/>
            <person name="Salamov A."/>
            <person name="Ahrendt S.R."/>
            <person name="Lipzen A."/>
            <person name="Sullivan W."/>
            <person name="Andreopoulos W.B."/>
            <person name="Clum A."/>
            <person name="Lindquist E."/>
            <person name="Daum C."/>
            <person name="Ramamoorthy G.K."/>
            <person name="Gryganskyi A."/>
            <person name="Culley D."/>
            <person name="Magnuson J.K."/>
            <person name="James T.Y."/>
            <person name="O'Malley M.A."/>
            <person name="Stajich J.E."/>
            <person name="Spatafora J.W."/>
            <person name="Visel A."/>
            <person name="Grigoriev I.V."/>
        </authorList>
    </citation>
    <scope>NUCLEOTIDE SEQUENCE [LARGE SCALE GENOMIC DNA]</scope>
    <source>
        <strain evidence="2 3">PL171</strain>
    </source>
</reference>
<protein>
    <submittedName>
        <fullName evidence="2">Uncharacterized protein</fullName>
    </submittedName>
</protein>
<evidence type="ECO:0000256" key="1">
    <source>
        <dbReference type="SAM" id="MobiDB-lite"/>
    </source>
</evidence>
<comment type="caution">
    <text evidence="2">The sequence shown here is derived from an EMBL/GenBank/DDBJ whole genome shotgun (WGS) entry which is preliminary data.</text>
</comment>
<feature type="compositionally biased region" description="Low complexity" evidence="1">
    <location>
        <begin position="232"/>
        <end position="257"/>
    </location>
</feature>
<accession>A0A1Y2HW50</accession>
<gene>
    <name evidence="2" type="ORF">BCR44DRAFT_68051</name>
</gene>
<sequence length="257" mass="26817">MSSTPSRSSSPAPSVASTSTTMTAGTMTPTTKMPTTPSPVAGLTSAQAHLPVRIKRQPNAPVSGNSSLQITDIYGFGTPAPDYLLTEEFSPAVTPSSSGRRGRFTRPVTNRRGRSPNPLVWDNSSETRDEVLKELSAMSLGGRRRARSVPPPAATPALEMGAAPLPKDVTQGSGAQSVSGSRKRGTFDKVPGGEPYSFKADPNAQDPLTMHPKSKAGGEVKYLSSKRLRRPGSPSKVKAAAAADGSGAASSLSWKEE</sequence>
<feature type="compositionally biased region" description="Polar residues" evidence="1">
    <location>
        <begin position="60"/>
        <end position="70"/>
    </location>
</feature>
<feature type="compositionally biased region" description="Low complexity" evidence="1">
    <location>
        <begin position="1"/>
        <end position="39"/>
    </location>
</feature>
<dbReference type="OrthoDB" id="5560252at2759"/>
<feature type="compositionally biased region" description="Basic residues" evidence="1">
    <location>
        <begin position="100"/>
        <end position="114"/>
    </location>
</feature>
<dbReference type="AlphaFoldDB" id="A0A1Y2HW50"/>
<dbReference type="EMBL" id="MCFL01000013">
    <property type="protein sequence ID" value="ORZ37372.1"/>
    <property type="molecule type" value="Genomic_DNA"/>
</dbReference>
<keyword evidence="3" id="KW-1185">Reference proteome</keyword>
<feature type="compositionally biased region" description="Polar residues" evidence="1">
    <location>
        <begin position="170"/>
        <end position="180"/>
    </location>
</feature>
<evidence type="ECO:0000313" key="3">
    <source>
        <dbReference type="Proteomes" id="UP000193411"/>
    </source>
</evidence>
<feature type="region of interest" description="Disordered" evidence="1">
    <location>
        <begin position="1"/>
        <end position="70"/>
    </location>
</feature>
<feature type="region of interest" description="Disordered" evidence="1">
    <location>
        <begin position="89"/>
        <end position="257"/>
    </location>
</feature>
<proteinExistence type="predicted"/>
<evidence type="ECO:0000313" key="2">
    <source>
        <dbReference type="EMBL" id="ORZ37372.1"/>
    </source>
</evidence>
<dbReference type="Proteomes" id="UP000193411">
    <property type="component" value="Unassembled WGS sequence"/>
</dbReference>
<organism evidence="2 3">
    <name type="scientific">Catenaria anguillulae PL171</name>
    <dbReference type="NCBI Taxonomy" id="765915"/>
    <lineage>
        <taxon>Eukaryota</taxon>
        <taxon>Fungi</taxon>
        <taxon>Fungi incertae sedis</taxon>
        <taxon>Blastocladiomycota</taxon>
        <taxon>Blastocladiomycetes</taxon>
        <taxon>Blastocladiales</taxon>
        <taxon>Catenariaceae</taxon>
        <taxon>Catenaria</taxon>
    </lineage>
</organism>